<dbReference type="AlphaFoldDB" id="A0AAD7MMC1"/>
<dbReference type="InterPro" id="IPR000719">
    <property type="entry name" value="Prot_kinase_dom"/>
</dbReference>
<sequence length="197" mass="21782">MGGEEVEVVLRVLKIFQDQSDDGWRVVRQKFAEEALVWWYLKHPNIVPFLGLDGTTFSSPTMAMLADVIQSLVYLHSENIVHGDLCGSKPRCGGSTRWMAPELLPSVYQPGMPFRRTPASDVWAFGCVCCEIWSEGEVPFTPLSDGAIVMALSHPDSADGVTPYGTKPLDKTGSLMPHGLWELVQLCFTQSHPATRC</sequence>
<reference evidence="2" key="1">
    <citation type="submission" date="2023-03" db="EMBL/GenBank/DDBJ databases">
        <title>Massive genome expansion in bonnet fungi (Mycena s.s.) driven by repeated elements and novel gene families across ecological guilds.</title>
        <authorList>
            <consortium name="Lawrence Berkeley National Laboratory"/>
            <person name="Harder C.B."/>
            <person name="Miyauchi S."/>
            <person name="Viragh M."/>
            <person name="Kuo A."/>
            <person name="Thoen E."/>
            <person name="Andreopoulos B."/>
            <person name="Lu D."/>
            <person name="Skrede I."/>
            <person name="Drula E."/>
            <person name="Henrissat B."/>
            <person name="Morin E."/>
            <person name="Kohler A."/>
            <person name="Barry K."/>
            <person name="LaButti K."/>
            <person name="Morin E."/>
            <person name="Salamov A."/>
            <person name="Lipzen A."/>
            <person name="Mereny Z."/>
            <person name="Hegedus B."/>
            <person name="Baldrian P."/>
            <person name="Stursova M."/>
            <person name="Weitz H."/>
            <person name="Taylor A."/>
            <person name="Grigoriev I.V."/>
            <person name="Nagy L.G."/>
            <person name="Martin F."/>
            <person name="Kauserud H."/>
        </authorList>
    </citation>
    <scope>NUCLEOTIDE SEQUENCE</scope>
    <source>
        <strain evidence="2">CBHHK188m</strain>
    </source>
</reference>
<dbReference type="Gene3D" id="1.10.510.10">
    <property type="entry name" value="Transferase(Phosphotransferase) domain 1"/>
    <property type="match status" value="2"/>
</dbReference>
<dbReference type="InterPro" id="IPR001245">
    <property type="entry name" value="Ser-Thr/Tyr_kinase_cat_dom"/>
</dbReference>
<dbReference type="PROSITE" id="PS50011">
    <property type="entry name" value="PROTEIN_KINASE_DOM"/>
    <property type="match status" value="1"/>
</dbReference>
<dbReference type="Pfam" id="PF07714">
    <property type="entry name" value="PK_Tyr_Ser-Thr"/>
    <property type="match status" value="1"/>
</dbReference>
<evidence type="ECO:0000313" key="3">
    <source>
        <dbReference type="Proteomes" id="UP001215280"/>
    </source>
</evidence>
<gene>
    <name evidence="2" type="ORF">DFH07DRAFT_946550</name>
</gene>
<dbReference type="EMBL" id="JARJLG010000248">
    <property type="protein sequence ID" value="KAJ7723338.1"/>
    <property type="molecule type" value="Genomic_DNA"/>
</dbReference>
<name>A0AAD7MMC1_9AGAR</name>
<feature type="domain" description="Protein kinase" evidence="1">
    <location>
        <begin position="1"/>
        <end position="197"/>
    </location>
</feature>
<accession>A0AAD7MMC1</accession>
<comment type="caution">
    <text evidence="2">The sequence shown here is derived from an EMBL/GenBank/DDBJ whole genome shotgun (WGS) entry which is preliminary data.</text>
</comment>
<dbReference type="SMART" id="SM00220">
    <property type="entry name" value="S_TKc"/>
    <property type="match status" value="1"/>
</dbReference>
<keyword evidence="2" id="KW-0418">Kinase</keyword>
<dbReference type="InterPro" id="IPR051681">
    <property type="entry name" value="Ser/Thr_Kinases-Pseudokinases"/>
</dbReference>
<dbReference type="GO" id="GO:0004674">
    <property type="term" value="F:protein serine/threonine kinase activity"/>
    <property type="evidence" value="ECO:0007669"/>
    <property type="project" value="TreeGrafter"/>
</dbReference>
<protein>
    <submittedName>
        <fullName evidence="2">Kinase-like domain-containing protein</fullName>
    </submittedName>
</protein>
<evidence type="ECO:0000259" key="1">
    <source>
        <dbReference type="PROSITE" id="PS50011"/>
    </source>
</evidence>
<dbReference type="InterPro" id="IPR011009">
    <property type="entry name" value="Kinase-like_dom_sf"/>
</dbReference>
<keyword evidence="2" id="KW-0808">Transferase</keyword>
<keyword evidence="3" id="KW-1185">Reference proteome</keyword>
<dbReference type="Proteomes" id="UP001215280">
    <property type="component" value="Unassembled WGS sequence"/>
</dbReference>
<dbReference type="GO" id="GO:0005524">
    <property type="term" value="F:ATP binding"/>
    <property type="evidence" value="ECO:0007669"/>
    <property type="project" value="InterPro"/>
</dbReference>
<dbReference type="SUPFAM" id="SSF56112">
    <property type="entry name" value="Protein kinase-like (PK-like)"/>
    <property type="match status" value="1"/>
</dbReference>
<evidence type="ECO:0000313" key="2">
    <source>
        <dbReference type="EMBL" id="KAJ7723338.1"/>
    </source>
</evidence>
<organism evidence="2 3">
    <name type="scientific">Mycena maculata</name>
    <dbReference type="NCBI Taxonomy" id="230809"/>
    <lineage>
        <taxon>Eukaryota</taxon>
        <taxon>Fungi</taxon>
        <taxon>Dikarya</taxon>
        <taxon>Basidiomycota</taxon>
        <taxon>Agaricomycotina</taxon>
        <taxon>Agaricomycetes</taxon>
        <taxon>Agaricomycetidae</taxon>
        <taxon>Agaricales</taxon>
        <taxon>Marasmiineae</taxon>
        <taxon>Mycenaceae</taxon>
        <taxon>Mycena</taxon>
    </lineage>
</organism>
<dbReference type="PANTHER" id="PTHR44329">
    <property type="entry name" value="SERINE/THREONINE-PROTEIN KINASE TNNI3K-RELATED"/>
    <property type="match status" value="1"/>
</dbReference>
<proteinExistence type="predicted"/>